<reference evidence="1 2" key="1">
    <citation type="submission" date="2023-11" db="EMBL/GenBank/DDBJ databases">
        <title>Halocaridina rubra genome assembly.</title>
        <authorList>
            <person name="Smith C."/>
        </authorList>
    </citation>
    <scope>NUCLEOTIDE SEQUENCE [LARGE SCALE GENOMIC DNA]</scope>
    <source>
        <strain evidence="1">EP-1</strain>
        <tissue evidence="1">Whole</tissue>
    </source>
</reference>
<evidence type="ECO:0000313" key="2">
    <source>
        <dbReference type="Proteomes" id="UP001381693"/>
    </source>
</evidence>
<comment type="caution">
    <text evidence="1">The sequence shown here is derived from an EMBL/GenBank/DDBJ whole genome shotgun (WGS) entry which is preliminary data.</text>
</comment>
<evidence type="ECO:0000313" key="1">
    <source>
        <dbReference type="EMBL" id="KAK7081056.1"/>
    </source>
</evidence>
<dbReference type="EMBL" id="JAXCGZ010005715">
    <property type="protein sequence ID" value="KAK7081056.1"/>
    <property type="molecule type" value="Genomic_DNA"/>
</dbReference>
<dbReference type="Proteomes" id="UP001381693">
    <property type="component" value="Unassembled WGS sequence"/>
</dbReference>
<proteinExistence type="predicted"/>
<organism evidence="1 2">
    <name type="scientific">Halocaridina rubra</name>
    <name type="common">Hawaiian red shrimp</name>
    <dbReference type="NCBI Taxonomy" id="373956"/>
    <lineage>
        <taxon>Eukaryota</taxon>
        <taxon>Metazoa</taxon>
        <taxon>Ecdysozoa</taxon>
        <taxon>Arthropoda</taxon>
        <taxon>Crustacea</taxon>
        <taxon>Multicrustacea</taxon>
        <taxon>Malacostraca</taxon>
        <taxon>Eumalacostraca</taxon>
        <taxon>Eucarida</taxon>
        <taxon>Decapoda</taxon>
        <taxon>Pleocyemata</taxon>
        <taxon>Caridea</taxon>
        <taxon>Atyoidea</taxon>
        <taxon>Atyidae</taxon>
        <taxon>Halocaridina</taxon>
    </lineage>
</organism>
<accession>A0AAN8XDV2</accession>
<gene>
    <name evidence="1" type="ORF">SK128_026642</name>
</gene>
<dbReference type="AlphaFoldDB" id="A0AAN8XDV2"/>
<sequence>MNLVIKNYEAQFFKSTVCGNSTIPKVILSSSHAFTIFVDKFSKKPLLLNTLHIGKIGKSSWRVLR</sequence>
<name>A0AAN8XDV2_HALRR</name>
<keyword evidence="2" id="KW-1185">Reference proteome</keyword>
<protein>
    <submittedName>
        <fullName evidence="1">Uncharacterized protein</fullName>
    </submittedName>
</protein>